<protein>
    <submittedName>
        <fullName evidence="1">Uncharacterized protein</fullName>
    </submittedName>
</protein>
<evidence type="ECO:0000313" key="2">
    <source>
        <dbReference type="Proteomes" id="UP000230066"/>
    </source>
</evidence>
<name>A0A4E0RHQ8_FASHE</name>
<proteinExistence type="predicted"/>
<dbReference type="AlphaFoldDB" id="A0A4E0RHQ8"/>
<dbReference type="Proteomes" id="UP000230066">
    <property type="component" value="Unassembled WGS sequence"/>
</dbReference>
<reference evidence="1" key="1">
    <citation type="submission" date="2019-03" db="EMBL/GenBank/DDBJ databases">
        <title>Improved annotation for the trematode Fasciola hepatica.</title>
        <authorList>
            <person name="Choi Y.-J."/>
            <person name="Martin J."/>
            <person name="Mitreva M."/>
        </authorList>
    </citation>
    <scope>NUCLEOTIDE SEQUENCE [LARGE SCALE GENOMIC DNA]</scope>
</reference>
<organism evidence="1 2">
    <name type="scientific">Fasciola hepatica</name>
    <name type="common">Liver fluke</name>
    <dbReference type="NCBI Taxonomy" id="6192"/>
    <lineage>
        <taxon>Eukaryota</taxon>
        <taxon>Metazoa</taxon>
        <taxon>Spiralia</taxon>
        <taxon>Lophotrochozoa</taxon>
        <taxon>Platyhelminthes</taxon>
        <taxon>Trematoda</taxon>
        <taxon>Digenea</taxon>
        <taxon>Plagiorchiida</taxon>
        <taxon>Echinostomata</taxon>
        <taxon>Echinostomatoidea</taxon>
        <taxon>Fasciolidae</taxon>
        <taxon>Fasciola</taxon>
    </lineage>
</organism>
<dbReference type="EMBL" id="JXXN02000204">
    <property type="protein sequence ID" value="THD28229.1"/>
    <property type="molecule type" value="Genomic_DNA"/>
</dbReference>
<comment type="caution">
    <text evidence="1">The sequence shown here is derived from an EMBL/GenBank/DDBJ whole genome shotgun (WGS) entry which is preliminary data.</text>
</comment>
<keyword evidence="2" id="KW-1185">Reference proteome</keyword>
<accession>A0A4E0RHQ8</accession>
<sequence length="216" mass="23649">MEFSTQFEIPIKLSLKVLGLNDLPHALGDSMDNISQINSLSEYQDFALPGFRDSDATKSSPTHSYDDLCTRALGSPVAAQPVAIRRSRSVHVCLPLLPATVDKIDSHFSKPSPDICPEENPLCQIFTESCDSRDEVTLLPHCDPTLLQACSTLCPALNVTKTLCVNGDCENVDANDSSVYGLAGELLADEKKFSSRLEQTIDAHLEILNNQFRLDP</sequence>
<gene>
    <name evidence="1" type="ORF">D915_000974</name>
</gene>
<evidence type="ECO:0000313" key="1">
    <source>
        <dbReference type="EMBL" id="THD28229.1"/>
    </source>
</evidence>